<feature type="domain" description="FAD-binding" evidence="4">
    <location>
        <begin position="5"/>
        <end position="348"/>
    </location>
</feature>
<dbReference type="PANTHER" id="PTHR43004">
    <property type="entry name" value="TRK SYSTEM POTASSIUM UPTAKE PROTEIN"/>
    <property type="match status" value="1"/>
</dbReference>
<dbReference type="AlphaFoldDB" id="A0A7W4I991"/>
<comment type="caution">
    <text evidence="5">The sequence shown here is derived from an EMBL/GenBank/DDBJ whole genome shotgun (WGS) entry which is preliminary data.</text>
</comment>
<gene>
    <name evidence="5" type="ORF">HLH48_00055</name>
</gene>
<proteinExistence type="predicted"/>
<name>A0A7W4I991_9PROT</name>
<evidence type="ECO:0000256" key="1">
    <source>
        <dbReference type="ARBA" id="ARBA00001974"/>
    </source>
</evidence>
<dbReference type="PRINTS" id="PR00420">
    <property type="entry name" value="RNGMNOXGNASE"/>
</dbReference>
<protein>
    <submittedName>
        <fullName evidence="5">FAD-dependent oxidoreductase</fullName>
    </submittedName>
</protein>
<dbReference type="InterPro" id="IPR050641">
    <property type="entry name" value="RIFMO-like"/>
</dbReference>
<dbReference type="PANTHER" id="PTHR43004:SF19">
    <property type="entry name" value="BINDING MONOOXYGENASE, PUTATIVE (JCVI)-RELATED"/>
    <property type="match status" value="1"/>
</dbReference>
<dbReference type="InterPro" id="IPR036188">
    <property type="entry name" value="FAD/NAD-bd_sf"/>
</dbReference>
<keyword evidence="3" id="KW-0274">FAD</keyword>
<dbReference type="GO" id="GO:0016709">
    <property type="term" value="F:oxidoreductase activity, acting on paired donors, with incorporation or reduction of molecular oxygen, NAD(P)H as one donor, and incorporation of one atom of oxygen"/>
    <property type="evidence" value="ECO:0007669"/>
    <property type="project" value="UniProtKB-ARBA"/>
</dbReference>
<evidence type="ECO:0000256" key="3">
    <source>
        <dbReference type="ARBA" id="ARBA00022827"/>
    </source>
</evidence>
<dbReference type="Gene3D" id="3.30.70.2450">
    <property type="match status" value="1"/>
</dbReference>
<dbReference type="GO" id="GO:0071949">
    <property type="term" value="F:FAD binding"/>
    <property type="evidence" value="ECO:0007669"/>
    <property type="project" value="InterPro"/>
</dbReference>
<dbReference type="Pfam" id="PF01494">
    <property type="entry name" value="FAD_binding_3"/>
    <property type="match status" value="1"/>
</dbReference>
<keyword evidence="2" id="KW-0285">Flavoprotein</keyword>
<comment type="cofactor">
    <cofactor evidence="1">
        <name>FAD</name>
        <dbReference type="ChEBI" id="CHEBI:57692"/>
    </cofactor>
</comment>
<dbReference type="SUPFAM" id="SSF51905">
    <property type="entry name" value="FAD/NAD(P)-binding domain"/>
    <property type="match status" value="1"/>
</dbReference>
<evidence type="ECO:0000313" key="5">
    <source>
        <dbReference type="EMBL" id="MBB2158585.1"/>
    </source>
</evidence>
<organism evidence="5 6">
    <name type="scientific">Gluconacetobacter sacchari</name>
    <dbReference type="NCBI Taxonomy" id="92759"/>
    <lineage>
        <taxon>Bacteria</taxon>
        <taxon>Pseudomonadati</taxon>
        <taxon>Pseudomonadota</taxon>
        <taxon>Alphaproteobacteria</taxon>
        <taxon>Acetobacterales</taxon>
        <taxon>Acetobacteraceae</taxon>
        <taxon>Gluconacetobacter</taxon>
    </lineage>
</organism>
<accession>A0A7W4I991</accession>
<dbReference type="RefSeq" id="WP_182995461.1">
    <property type="nucleotide sequence ID" value="NZ_JABEQJ010000001.1"/>
</dbReference>
<evidence type="ECO:0000313" key="6">
    <source>
        <dbReference type="Proteomes" id="UP000589085"/>
    </source>
</evidence>
<dbReference type="InterPro" id="IPR002938">
    <property type="entry name" value="FAD-bd"/>
</dbReference>
<dbReference type="Proteomes" id="UP000589085">
    <property type="component" value="Unassembled WGS sequence"/>
</dbReference>
<evidence type="ECO:0000259" key="4">
    <source>
        <dbReference type="Pfam" id="PF01494"/>
    </source>
</evidence>
<dbReference type="Gene3D" id="3.50.50.60">
    <property type="entry name" value="FAD/NAD(P)-binding domain"/>
    <property type="match status" value="1"/>
</dbReference>
<evidence type="ECO:0000256" key="2">
    <source>
        <dbReference type="ARBA" id="ARBA00022630"/>
    </source>
</evidence>
<sequence>MQKRIMIVGAGPVGMVCALALGRQGFDVTVVEREAGPVMDQRAASLHPTTLAMLGDLGIGETIIDKGLIAPKYQYHDRVSGGIVAEFDLSTMADEFRYPYVLQYEQYKFTDDVSTRYADEIGIAVLFSTEATQIVQHDDRVTVTLEQDGAQEVREYDYLIGADGGRSIVRKSQDIAFEGFTYDERFVKIATFFDFGAERPDYAFRNYFSDPSEWCNLFKVRGADGSGLWRAIFPTRVGESEEEALSHAGIQERLQKFFPKAGDYQIAYSNVYAVNQRVAATFRKGRVLLAGDSAHVNNPIGGMGMNGGIHDAVNLGEKLGRVLRGEADAALLDLYSRQRRKAAVDFVQAQTIQNKRLLEERAPEIRAQHLRDLRDAASDPERARAFMRRASLADSLKAAASVS</sequence>
<dbReference type="EMBL" id="JABEQJ010000001">
    <property type="protein sequence ID" value="MBB2158585.1"/>
    <property type="molecule type" value="Genomic_DNA"/>
</dbReference>
<reference evidence="5 6" key="1">
    <citation type="submission" date="2020-04" db="EMBL/GenBank/DDBJ databases">
        <title>Description of novel Gluconacetobacter.</title>
        <authorList>
            <person name="Sombolestani A."/>
        </authorList>
    </citation>
    <scope>NUCLEOTIDE SEQUENCE [LARGE SCALE GENOMIC DNA]</scope>
    <source>
        <strain evidence="5 6">LMG 19747</strain>
    </source>
</reference>